<evidence type="ECO:0000259" key="1">
    <source>
        <dbReference type="Pfam" id="PF14534"/>
    </source>
</evidence>
<name>A0A1N6G3Z6_9BACT</name>
<dbReference type="STRING" id="226505.SAMN05444394_2951"/>
<dbReference type="InterPro" id="IPR032710">
    <property type="entry name" value="NTF2-like_dom_sf"/>
</dbReference>
<dbReference type="EMBL" id="FSRC01000002">
    <property type="protein sequence ID" value="SIO02265.1"/>
    <property type="molecule type" value="Genomic_DNA"/>
</dbReference>
<proteinExistence type="predicted"/>
<dbReference type="Proteomes" id="UP000185221">
    <property type="component" value="Unassembled WGS sequence"/>
</dbReference>
<reference evidence="3" key="1">
    <citation type="submission" date="2016-11" db="EMBL/GenBank/DDBJ databases">
        <authorList>
            <person name="Varghese N."/>
            <person name="Submissions S."/>
        </authorList>
    </citation>
    <scope>NUCLEOTIDE SEQUENCE [LARGE SCALE GENOMIC DNA]</scope>
    <source>
        <strain evidence="3">DSM 15292</strain>
    </source>
</reference>
<protein>
    <submittedName>
        <fullName evidence="2">Ketosteroid isomerase homolog</fullName>
    </submittedName>
</protein>
<keyword evidence="3" id="KW-1185">Reference proteome</keyword>
<dbReference type="InterPro" id="IPR027843">
    <property type="entry name" value="DUF4440"/>
</dbReference>
<accession>A0A1N6G3Z6</accession>
<dbReference type="GO" id="GO:0016853">
    <property type="term" value="F:isomerase activity"/>
    <property type="evidence" value="ECO:0007669"/>
    <property type="project" value="UniProtKB-KW"/>
</dbReference>
<evidence type="ECO:0000313" key="3">
    <source>
        <dbReference type="Proteomes" id="UP000185221"/>
    </source>
</evidence>
<dbReference type="Pfam" id="PF14534">
    <property type="entry name" value="DUF4440"/>
    <property type="match status" value="1"/>
</dbReference>
<dbReference type="SUPFAM" id="SSF54427">
    <property type="entry name" value="NTF2-like"/>
    <property type="match status" value="1"/>
</dbReference>
<organism evidence="2 3">
    <name type="scientific">Algoriphagus halophilus</name>
    <dbReference type="NCBI Taxonomy" id="226505"/>
    <lineage>
        <taxon>Bacteria</taxon>
        <taxon>Pseudomonadati</taxon>
        <taxon>Bacteroidota</taxon>
        <taxon>Cytophagia</taxon>
        <taxon>Cytophagales</taxon>
        <taxon>Cyclobacteriaceae</taxon>
        <taxon>Algoriphagus</taxon>
    </lineage>
</organism>
<dbReference type="Gene3D" id="3.10.450.50">
    <property type="match status" value="1"/>
</dbReference>
<gene>
    <name evidence="2" type="ORF">SAMN05444394_2951</name>
</gene>
<dbReference type="AlphaFoldDB" id="A0A1N6G3Z6"/>
<evidence type="ECO:0000313" key="2">
    <source>
        <dbReference type="EMBL" id="SIO02265.1"/>
    </source>
</evidence>
<feature type="domain" description="DUF4440" evidence="1">
    <location>
        <begin position="62"/>
        <end position="170"/>
    </location>
</feature>
<keyword evidence="2" id="KW-0413">Isomerase</keyword>
<sequence length="192" mass="21427">MAASNNGHFFKDQKFMKNLISSLLIALLFSLSISSCQDSKSPELPSGAEYSEQIKKIIEEKNAKIETWYAAGLIDSVASYFAEDCIQLPPNQPPIIGNENFKEMWNQNIEIGQWDFDLSTEKVKASGDLATEYGTYTLSFTPNENSPIPAMTDHGSYVVLWEKIDQEWKVLWDAPVSDLPLPGSGPETSPQE</sequence>